<dbReference type="Proteomes" id="UP000644756">
    <property type="component" value="Unassembled WGS sequence"/>
</dbReference>
<evidence type="ECO:0000256" key="2">
    <source>
        <dbReference type="SAM" id="Phobius"/>
    </source>
</evidence>
<evidence type="ECO:0000313" key="4">
    <source>
        <dbReference type="EMBL" id="GGG26493.1"/>
    </source>
</evidence>
<keyword evidence="2" id="KW-1133">Transmembrane helix</keyword>
<keyword evidence="5" id="KW-1185">Reference proteome</keyword>
<feature type="coiled-coil region" evidence="1">
    <location>
        <begin position="38"/>
        <end position="65"/>
    </location>
</feature>
<evidence type="ECO:0000313" key="5">
    <source>
        <dbReference type="Proteomes" id="UP000644756"/>
    </source>
</evidence>
<sequence>MRVPQFERFRRTLQSAGVFLLGLIAGAVLFNSLYQFQLDALHDTIEELESRMEEKDRDNKKLTEFKDQHTVIKTIHPYIEENRAGRSSSAAGLDARVEAELKERIKNDLDGFTGRSIYEIGSDSWLARKLLDQKIYTNVYERDYQIHVKTMLIVDTALHVWVEAKVHNRL</sequence>
<dbReference type="EMBL" id="BMGR01000027">
    <property type="protein sequence ID" value="GGG26493.1"/>
    <property type="molecule type" value="Genomic_DNA"/>
</dbReference>
<accession>A0A917G7I1</accession>
<evidence type="ECO:0000256" key="1">
    <source>
        <dbReference type="SAM" id="Coils"/>
    </source>
</evidence>
<gene>
    <name evidence="4" type="ORF">GCM10010916_48610</name>
</gene>
<keyword evidence="2" id="KW-0472">Membrane</keyword>
<dbReference type="AlphaFoldDB" id="A0A917G7I1"/>
<feature type="transmembrane region" description="Helical" evidence="2">
    <location>
        <begin position="12"/>
        <end position="34"/>
    </location>
</feature>
<comment type="caution">
    <text evidence="4">The sequence shown here is derived from an EMBL/GenBank/DDBJ whole genome shotgun (WGS) entry which is preliminary data.</text>
</comment>
<name>A0A917G7I1_9BACL</name>
<organism evidence="4 5">
    <name type="scientific">Paenibacillus abyssi</name>
    <dbReference type="NCBI Taxonomy" id="1340531"/>
    <lineage>
        <taxon>Bacteria</taxon>
        <taxon>Bacillati</taxon>
        <taxon>Bacillota</taxon>
        <taxon>Bacilli</taxon>
        <taxon>Bacillales</taxon>
        <taxon>Paenibacillaceae</taxon>
        <taxon>Paenibacillus</taxon>
    </lineage>
</organism>
<evidence type="ECO:0000259" key="3">
    <source>
        <dbReference type="Pfam" id="PF26347"/>
    </source>
</evidence>
<proteinExistence type="predicted"/>
<reference evidence="4" key="2">
    <citation type="submission" date="2020-09" db="EMBL/GenBank/DDBJ databases">
        <authorList>
            <person name="Sun Q."/>
            <person name="Zhou Y."/>
        </authorList>
    </citation>
    <scope>NUCLEOTIDE SEQUENCE</scope>
    <source>
        <strain evidence="4">CGMCC 1.12987</strain>
    </source>
</reference>
<keyword evidence="2" id="KW-0812">Transmembrane</keyword>
<protein>
    <recommendedName>
        <fullName evidence="3">Sporulation membrane protein YtrI C-terminal domain-containing protein</fullName>
    </recommendedName>
</protein>
<dbReference type="InterPro" id="IPR058620">
    <property type="entry name" value="YtrI_C"/>
</dbReference>
<reference evidence="4" key="1">
    <citation type="journal article" date="2014" name="Int. J. Syst. Evol. Microbiol.">
        <title>Complete genome sequence of Corynebacterium casei LMG S-19264T (=DSM 44701T), isolated from a smear-ripened cheese.</title>
        <authorList>
            <consortium name="US DOE Joint Genome Institute (JGI-PGF)"/>
            <person name="Walter F."/>
            <person name="Albersmeier A."/>
            <person name="Kalinowski J."/>
            <person name="Ruckert C."/>
        </authorList>
    </citation>
    <scope>NUCLEOTIDE SEQUENCE</scope>
    <source>
        <strain evidence="4">CGMCC 1.12987</strain>
    </source>
</reference>
<dbReference type="Pfam" id="PF26347">
    <property type="entry name" value="YtrI_sporulation"/>
    <property type="match status" value="1"/>
</dbReference>
<keyword evidence="1" id="KW-0175">Coiled coil</keyword>
<dbReference type="RefSeq" id="WP_188533691.1">
    <property type="nucleotide sequence ID" value="NZ_BMGR01000027.1"/>
</dbReference>
<feature type="domain" description="Sporulation membrane protein YtrI C-terminal" evidence="3">
    <location>
        <begin position="92"/>
        <end position="165"/>
    </location>
</feature>